<keyword evidence="5 7" id="KW-0472">Membrane</keyword>
<feature type="transmembrane region" description="Helical" evidence="7">
    <location>
        <begin position="444"/>
        <end position="462"/>
    </location>
</feature>
<evidence type="ECO:0000256" key="1">
    <source>
        <dbReference type="ARBA" id="ARBA00004141"/>
    </source>
</evidence>
<feature type="transmembrane region" description="Helical" evidence="7">
    <location>
        <begin position="474"/>
        <end position="493"/>
    </location>
</feature>
<feature type="transmembrane region" description="Helical" evidence="7">
    <location>
        <begin position="188"/>
        <end position="213"/>
    </location>
</feature>
<evidence type="ECO:0000256" key="5">
    <source>
        <dbReference type="ARBA" id="ARBA00023136"/>
    </source>
</evidence>
<comment type="caution">
    <text evidence="8">The sequence shown here is derived from an EMBL/GenBank/DDBJ whole genome shotgun (WGS) entry which is preliminary data.</text>
</comment>
<feature type="transmembrane region" description="Helical" evidence="7">
    <location>
        <begin position="377"/>
        <end position="397"/>
    </location>
</feature>
<keyword evidence="9" id="KW-1185">Reference proteome</keyword>
<name>A0A931GLR3_9ACTN</name>
<keyword evidence="4 7" id="KW-1133">Transmembrane helix</keyword>
<dbReference type="Pfam" id="PF13520">
    <property type="entry name" value="AA_permease_2"/>
    <property type="match status" value="1"/>
</dbReference>
<keyword evidence="2" id="KW-0813">Transport</keyword>
<dbReference type="GO" id="GO:0022857">
    <property type="term" value="F:transmembrane transporter activity"/>
    <property type="evidence" value="ECO:0007669"/>
    <property type="project" value="InterPro"/>
</dbReference>
<feature type="transmembrane region" description="Helical" evidence="7">
    <location>
        <begin position="52"/>
        <end position="73"/>
    </location>
</feature>
<feature type="transmembrane region" description="Helical" evidence="7">
    <location>
        <begin position="85"/>
        <end position="106"/>
    </location>
</feature>
<keyword evidence="3 7" id="KW-0812">Transmembrane</keyword>
<evidence type="ECO:0000313" key="9">
    <source>
        <dbReference type="Proteomes" id="UP000614047"/>
    </source>
</evidence>
<dbReference type="AlphaFoldDB" id="A0A931GLR3"/>
<reference evidence="8" key="1">
    <citation type="submission" date="2020-11" db="EMBL/GenBank/DDBJ databases">
        <title>Sequencing the genomes of 1000 actinobacteria strains.</title>
        <authorList>
            <person name="Klenk H.-P."/>
        </authorList>
    </citation>
    <scope>NUCLEOTIDE SEQUENCE</scope>
    <source>
        <strain evidence="8">DSM 43175</strain>
    </source>
</reference>
<feature type="transmembrane region" description="Helical" evidence="7">
    <location>
        <begin position="127"/>
        <end position="150"/>
    </location>
</feature>
<feature type="transmembrane region" description="Helical" evidence="7">
    <location>
        <begin position="403"/>
        <end position="423"/>
    </location>
</feature>
<feature type="transmembrane region" description="Helical" evidence="7">
    <location>
        <begin position="162"/>
        <end position="181"/>
    </location>
</feature>
<dbReference type="PIRSF" id="PIRSF006060">
    <property type="entry name" value="AA_transporter"/>
    <property type="match status" value="1"/>
</dbReference>
<evidence type="ECO:0000256" key="3">
    <source>
        <dbReference type="ARBA" id="ARBA00022692"/>
    </source>
</evidence>
<dbReference type="PANTHER" id="PTHR45649">
    <property type="entry name" value="AMINO-ACID PERMEASE BAT1"/>
    <property type="match status" value="1"/>
</dbReference>
<dbReference type="Gene3D" id="1.20.1740.10">
    <property type="entry name" value="Amino acid/polyamine transporter I"/>
    <property type="match status" value="1"/>
</dbReference>
<organism evidence="8 9">
    <name type="scientific">Actinomadura viridis</name>
    <dbReference type="NCBI Taxonomy" id="58110"/>
    <lineage>
        <taxon>Bacteria</taxon>
        <taxon>Bacillati</taxon>
        <taxon>Actinomycetota</taxon>
        <taxon>Actinomycetes</taxon>
        <taxon>Streptosporangiales</taxon>
        <taxon>Thermomonosporaceae</taxon>
        <taxon>Actinomadura</taxon>
    </lineage>
</organism>
<evidence type="ECO:0000256" key="4">
    <source>
        <dbReference type="ARBA" id="ARBA00022989"/>
    </source>
</evidence>
<feature type="transmembrane region" description="Helical" evidence="7">
    <location>
        <begin position="274"/>
        <end position="297"/>
    </location>
</feature>
<evidence type="ECO:0000313" key="8">
    <source>
        <dbReference type="EMBL" id="MBG6087726.1"/>
    </source>
</evidence>
<dbReference type="InterPro" id="IPR002293">
    <property type="entry name" value="AA/rel_permease1"/>
</dbReference>
<accession>A0A931GLR3</accession>
<gene>
    <name evidence="8" type="ORF">IW256_001839</name>
</gene>
<feature type="compositionally biased region" description="Low complexity" evidence="6">
    <location>
        <begin position="501"/>
        <end position="510"/>
    </location>
</feature>
<feature type="region of interest" description="Disordered" evidence="6">
    <location>
        <begin position="499"/>
        <end position="527"/>
    </location>
</feature>
<dbReference type="RefSeq" id="WP_197010547.1">
    <property type="nucleotide sequence ID" value="NZ_BAABES010000008.1"/>
</dbReference>
<feature type="transmembrane region" description="Helical" evidence="7">
    <location>
        <begin position="233"/>
        <end position="253"/>
    </location>
</feature>
<evidence type="ECO:0000256" key="7">
    <source>
        <dbReference type="SAM" id="Phobius"/>
    </source>
</evidence>
<dbReference type="EMBL" id="JADOUA010000001">
    <property type="protein sequence ID" value="MBG6087726.1"/>
    <property type="molecule type" value="Genomic_DNA"/>
</dbReference>
<dbReference type="Proteomes" id="UP000614047">
    <property type="component" value="Unassembled WGS sequence"/>
</dbReference>
<evidence type="ECO:0000256" key="2">
    <source>
        <dbReference type="ARBA" id="ARBA00022448"/>
    </source>
</evidence>
<protein>
    <submittedName>
        <fullName evidence="8">Amino acid transporter</fullName>
    </submittedName>
</protein>
<sequence length="527" mass="54942">MSTDRDPAAAPSETGPETGAGAGAGVDAGVDADAARLAALGYEPHFRRDMSLWANFSLGFTYLSPVVGVYALFGFSLATAGPPMIWAFVIAGVGQLLVALVFGEIVSQYPVSGGIYPWARRLWGRRWAWMSGWVYLVALLATIASVSYGAGPYAASMLGFRPTATATIGCALAILAVATLINLAGTRYLALAAIIGFAAELLGALAVGIWLLATERHHGLGVLFDGQGAGEGGSYAAAFLAASLIGIFQYYGFEACGDVAEEVRDPARRIPRAMRMTIYVGGAAATFVTLALVLSVADFGAVISEADADPVTTALTAAFGPVAVKVILGVVLVSFVSCAMSLQAAASRLTYSYARDRMIAGSGLLARFSAARHVPPYALLLAAVLPALLVIGSKVSADALTKIISFASLGIYLGFQMVVLAALRARLKGWRPAGPFTLGRWGPAVNVAALVYGIAAMVNMSWPRTPEAPWYDDYIVPLSGAVVIALGLAYMAATRHHGRGDAPAGDAVPVPARPGRRRRLRTTGDPW</sequence>
<dbReference type="PANTHER" id="PTHR45649:SF26">
    <property type="entry name" value="OS04G0435100 PROTEIN"/>
    <property type="match status" value="1"/>
</dbReference>
<comment type="subcellular location">
    <subcellularLocation>
        <location evidence="1">Membrane</location>
        <topology evidence="1">Multi-pass membrane protein</topology>
    </subcellularLocation>
</comment>
<evidence type="ECO:0000256" key="6">
    <source>
        <dbReference type="SAM" id="MobiDB-lite"/>
    </source>
</evidence>
<dbReference type="GO" id="GO:0016020">
    <property type="term" value="C:membrane"/>
    <property type="evidence" value="ECO:0007669"/>
    <property type="project" value="UniProtKB-SubCell"/>
</dbReference>
<proteinExistence type="predicted"/>
<feature type="transmembrane region" description="Helical" evidence="7">
    <location>
        <begin position="317"/>
        <end position="342"/>
    </location>
</feature>
<feature type="region of interest" description="Disordered" evidence="6">
    <location>
        <begin position="1"/>
        <end position="23"/>
    </location>
</feature>